<dbReference type="RefSeq" id="WP_212819593.1">
    <property type="nucleotide sequence ID" value="NZ_AP023359.1"/>
</dbReference>
<dbReference type="AlphaFoldDB" id="A0A810N990"/>
<evidence type="ECO:0000313" key="2">
    <source>
        <dbReference type="Proteomes" id="UP000680866"/>
    </source>
</evidence>
<accession>A0A810N990</accession>
<name>A0A810N990_9ACTN</name>
<gene>
    <name evidence="1" type="ORF">Prubr_69970</name>
</gene>
<dbReference type="EMBL" id="AP023359">
    <property type="protein sequence ID" value="BCJ69976.1"/>
    <property type="molecule type" value="Genomic_DNA"/>
</dbReference>
<organism evidence="1 2">
    <name type="scientific">Polymorphospora rubra</name>
    <dbReference type="NCBI Taxonomy" id="338584"/>
    <lineage>
        <taxon>Bacteria</taxon>
        <taxon>Bacillati</taxon>
        <taxon>Actinomycetota</taxon>
        <taxon>Actinomycetes</taxon>
        <taxon>Micromonosporales</taxon>
        <taxon>Micromonosporaceae</taxon>
        <taxon>Polymorphospora</taxon>
    </lineage>
</organism>
<dbReference type="Proteomes" id="UP000680866">
    <property type="component" value="Chromosome"/>
</dbReference>
<reference evidence="1" key="1">
    <citation type="submission" date="2020-08" db="EMBL/GenBank/DDBJ databases">
        <title>Whole genome shotgun sequence of Polymorphospora rubra NBRC 101157.</title>
        <authorList>
            <person name="Komaki H."/>
            <person name="Tamura T."/>
        </authorList>
    </citation>
    <scope>NUCLEOTIDE SEQUENCE</scope>
    <source>
        <strain evidence="1">NBRC 101157</strain>
    </source>
</reference>
<keyword evidence="2" id="KW-1185">Reference proteome</keyword>
<dbReference type="KEGG" id="pry:Prubr_69970"/>
<protein>
    <submittedName>
        <fullName evidence="1">Uncharacterized protein</fullName>
    </submittedName>
</protein>
<sequence>MSPYRAVIATLAGYLGALHALRPDVALTAVVPEIVVRRRWHRLLHGGTPRRLRRALRDLPGLVITSVPIHLTR</sequence>
<proteinExistence type="predicted"/>
<evidence type="ECO:0000313" key="1">
    <source>
        <dbReference type="EMBL" id="BCJ69976.1"/>
    </source>
</evidence>